<comment type="caution">
    <text evidence="2">The sequence shown here is derived from an EMBL/GenBank/DDBJ whole genome shotgun (WGS) entry which is preliminary data.</text>
</comment>
<accession>A0ABW7LP89</accession>
<dbReference type="GO" id="GO:0016757">
    <property type="term" value="F:glycosyltransferase activity"/>
    <property type="evidence" value="ECO:0007669"/>
    <property type="project" value="UniProtKB-KW"/>
</dbReference>
<evidence type="ECO:0000259" key="1">
    <source>
        <dbReference type="Pfam" id="PF00534"/>
    </source>
</evidence>
<dbReference type="EMBL" id="JBIMPR010000015">
    <property type="protein sequence ID" value="MFH5776133.1"/>
    <property type="molecule type" value="Genomic_DNA"/>
</dbReference>
<protein>
    <submittedName>
        <fullName evidence="2">Glycosyltransferase</fullName>
        <ecNumber evidence="2">2.4.-.-</ecNumber>
    </submittedName>
</protein>
<name>A0ABW7LP89_9RHOB</name>
<proteinExistence type="predicted"/>
<dbReference type="Pfam" id="PF00534">
    <property type="entry name" value="Glycos_transf_1"/>
    <property type="match status" value="1"/>
</dbReference>
<keyword evidence="2" id="KW-0808">Transferase</keyword>
<dbReference type="PANTHER" id="PTHR12526">
    <property type="entry name" value="GLYCOSYLTRANSFERASE"/>
    <property type="match status" value="1"/>
</dbReference>
<dbReference type="Gene3D" id="3.40.50.2000">
    <property type="entry name" value="Glycogen Phosphorylase B"/>
    <property type="match status" value="2"/>
</dbReference>
<evidence type="ECO:0000313" key="2">
    <source>
        <dbReference type="EMBL" id="MFH5776133.1"/>
    </source>
</evidence>
<sequence>MHGPDTDRQRYWSSTLANVYCIFEKLGLGGGGKIKAVYHRLNAIAENNTHTPVLLNINHDVHQRSVFRELVKLGKIAKGVHYKSVFDAAAEIRETPYPEIAVPVPDHDYKIVGKARTVYYRDGIVSGLDDFRKGETRNIFTRTLYDKGSPVRAIQVAEAKPVSITVTSNGNEQQVVNCAQGRPVSTARYVDGKFLSGLNFITGKNFEAEDKFFSSFVQIVTQGNNVTFIDGVTIPYSPDMIKGSKVLFLHADHKAPNGNFVIRAKHAVENFDGDAIVTATNVHKLALETDFVPNKPIVVLPHFCDQQRAITTQRKDLITVSRLDPVGKPIAECIEAFAKIADEFPDCNYLIYGEGTGRKPLVGLIKQLKMGGRVKLMGYTTDPMSVFSNAIASLYPTLTEGFGLAILESLSQDCPVLSYDVDYGPKEMIRNGVNGELVQPGNINQIAQAMRKILKNPEKYSAGCSDGLDNYSRKKYVENYDALVSSLTH</sequence>
<keyword evidence="3" id="KW-1185">Reference proteome</keyword>
<dbReference type="EC" id="2.4.-.-" evidence="2"/>
<reference evidence="2 3" key="1">
    <citation type="submission" date="2024-10" db="EMBL/GenBank/DDBJ databases">
        <title>Paracoccus drimophilus sp. nov., a novel bacterium from corn roots in Hunan.</title>
        <authorList>
            <person name="Li X."/>
        </authorList>
    </citation>
    <scope>NUCLEOTIDE SEQUENCE [LARGE SCALE GENOMIC DNA]</scope>
    <source>
        <strain evidence="2 3">NGMCC 1.201697</strain>
    </source>
</reference>
<dbReference type="InterPro" id="IPR001296">
    <property type="entry name" value="Glyco_trans_1"/>
</dbReference>
<keyword evidence="2" id="KW-0328">Glycosyltransferase</keyword>
<feature type="domain" description="Glycosyl transferase family 1" evidence="1">
    <location>
        <begin position="306"/>
        <end position="460"/>
    </location>
</feature>
<gene>
    <name evidence="2" type="ORF">ACHFJ0_17975</name>
</gene>
<dbReference type="SUPFAM" id="SSF53756">
    <property type="entry name" value="UDP-Glycosyltransferase/glycogen phosphorylase"/>
    <property type="match status" value="1"/>
</dbReference>
<dbReference type="Proteomes" id="UP001609376">
    <property type="component" value="Unassembled WGS sequence"/>
</dbReference>
<organism evidence="2 3">
    <name type="scientific">Paracoccus broussonetiae subsp. drimophilus</name>
    <dbReference type="NCBI Taxonomy" id="3373869"/>
    <lineage>
        <taxon>Bacteria</taxon>
        <taxon>Pseudomonadati</taxon>
        <taxon>Pseudomonadota</taxon>
        <taxon>Alphaproteobacteria</taxon>
        <taxon>Rhodobacterales</taxon>
        <taxon>Paracoccaceae</taxon>
        <taxon>Paracoccus</taxon>
        <taxon>Paracoccus broussonetiae</taxon>
    </lineage>
</organism>
<evidence type="ECO:0000313" key="3">
    <source>
        <dbReference type="Proteomes" id="UP001609376"/>
    </source>
</evidence>
<dbReference type="RefSeq" id="WP_395135182.1">
    <property type="nucleotide sequence ID" value="NZ_JBIMPR010000015.1"/>
</dbReference>